<dbReference type="EC" id="2.1.1.63" evidence="8"/>
<dbReference type="NCBIfam" id="TIGR00589">
    <property type="entry name" value="ogt"/>
    <property type="match status" value="1"/>
</dbReference>
<evidence type="ECO:0000256" key="1">
    <source>
        <dbReference type="ARBA" id="ARBA00001286"/>
    </source>
</evidence>
<keyword evidence="12" id="KW-1185">Reference proteome</keyword>
<dbReference type="SUPFAM" id="SSF46767">
    <property type="entry name" value="Methylated DNA-protein cysteine methyltransferase, C-terminal domain"/>
    <property type="match status" value="1"/>
</dbReference>
<organism evidence="11 12">
    <name type="scientific">Nocardiopsis suaedae</name>
    <dbReference type="NCBI Taxonomy" id="3018444"/>
    <lineage>
        <taxon>Bacteria</taxon>
        <taxon>Bacillati</taxon>
        <taxon>Actinomycetota</taxon>
        <taxon>Actinomycetes</taxon>
        <taxon>Streptosporangiales</taxon>
        <taxon>Nocardiopsidaceae</taxon>
        <taxon>Nocardiopsis</taxon>
    </lineage>
</organism>
<dbReference type="RefSeq" id="WP_270680231.1">
    <property type="nucleotide sequence ID" value="NZ_JAQFWP010000058.1"/>
</dbReference>
<dbReference type="CDD" id="cd06445">
    <property type="entry name" value="ATase"/>
    <property type="match status" value="1"/>
</dbReference>
<evidence type="ECO:0000313" key="11">
    <source>
        <dbReference type="EMBL" id="MDA2807604.1"/>
    </source>
</evidence>
<gene>
    <name evidence="11" type="ORF">O4U47_24050</name>
</gene>
<dbReference type="EMBL" id="JAQFWP010000058">
    <property type="protein sequence ID" value="MDA2807604.1"/>
    <property type="molecule type" value="Genomic_DNA"/>
</dbReference>
<dbReference type="Proteomes" id="UP001165685">
    <property type="component" value="Unassembled WGS sequence"/>
</dbReference>
<evidence type="ECO:0000259" key="10">
    <source>
        <dbReference type="Pfam" id="PF02870"/>
    </source>
</evidence>
<dbReference type="PANTHER" id="PTHR10815:SF5">
    <property type="entry name" value="METHYLATED-DNA--PROTEIN-CYSTEINE METHYLTRANSFERASE"/>
    <property type="match status" value="1"/>
</dbReference>
<dbReference type="InterPro" id="IPR036388">
    <property type="entry name" value="WH-like_DNA-bd_sf"/>
</dbReference>
<keyword evidence="3 8" id="KW-0489">Methyltransferase</keyword>
<comment type="function">
    <text evidence="8">Involved in the cellular defense against the biological effects of O6-methylguanine (O6-MeG) and O4-methylthymine (O4-MeT) in DNA. Repairs the methylated nucleobase in DNA by stoichiometrically transferring the methyl group to a cysteine residue in the enzyme. This is a suicide reaction: the enzyme is irreversibly inactivated.</text>
</comment>
<dbReference type="InterPro" id="IPR036631">
    <property type="entry name" value="MGMT_N_sf"/>
</dbReference>
<dbReference type="Pfam" id="PF02870">
    <property type="entry name" value="Methyltransf_1N"/>
    <property type="match status" value="1"/>
</dbReference>
<evidence type="ECO:0000259" key="9">
    <source>
        <dbReference type="Pfam" id="PF01035"/>
    </source>
</evidence>
<evidence type="ECO:0000256" key="8">
    <source>
        <dbReference type="HAMAP-Rule" id="MF_00772"/>
    </source>
</evidence>
<dbReference type="SUPFAM" id="SSF53155">
    <property type="entry name" value="Methylated DNA-protein cysteine methyltransferase domain"/>
    <property type="match status" value="1"/>
</dbReference>
<dbReference type="InterPro" id="IPR014048">
    <property type="entry name" value="MethylDNA_cys_MeTrfase_DNA-bd"/>
</dbReference>
<dbReference type="InterPro" id="IPR023546">
    <property type="entry name" value="MGMT"/>
</dbReference>
<feature type="domain" description="Methylguanine DNA methyltransferase ribonuclease-like" evidence="10">
    <location>
        <begin position="17"/>
        <end position="82"/>
    </location>
</feature>
<dbReference type="Gene3D" id="1.10.10.10">
    <property type="entry name" value="Winged helix-like DNA-binding domain superfamily/Winged helix DNA-binding domain"/>
    <property type="match status" value="1"/>
</dbReference>
<keyword evidence="6 8" id="KW-0234">DNA repair</keyword>
<dbReference type="InterPro" id="IPR001497">
    <property type="entry name" value="MethylDNA_cys_MeTrfase_AS"/>
</dbReference>
<dbReference type="PANTHER" id="PTHR10815">
    <property type="entry name" value="METHYLATED-DNA--PROTEIN-CYSTEINE METHYLTRANSFERASE"/>
    <property type="match status" value="1"/>
</dbReference>
<comment type="similarity">
    <text evidence="8">Belongs to the MGMT family.</text>
</comment>
<evidence type="ECO:0000256" key="7">
    <source>
        <dbReference type="ARBA" id="ARBA00049348"/>
    </source>
</evidence>
<dbReference type="Gene3D" id="3.30.160.70">
    <property type="entry name" value="Methylated DNA-protein cysteine methyltransferase domain"/>
    <property type="match status" value="1"/>
</dbReference>
<comment type="catalytic activity">
    <reaction evidence="1 8">
        <text>a 4-O-methyl-thymidine in DNA + L-cysteinyl-[protein] = a thymidine in DNA + S-methyl-L-cysteinyl-[protein]</text>
        <dbReference type="Rhea" id="RHEA:53428"/>
        <dbReference type="Rhea" id="RHEA-COMP:10131"/>
        <dbReference type="Rhea" id="RHEA-COMP:10132"/>
        <dbReference type="Rhea" id="RHEA-COMP:13555"/>
        <dbReference type="Rhea" id="RHEA-COMP:13556"/>
        <dbReference type="ChEBI" id="CHEBI:29950"/>
        <dbReference type="ChEBI" id="CHEBI:82612"/>
        <dbReference type="ChEBI" id="CHEBI:137386"/>
        <dbReference type="ChEBI" id="CHEBI:137387"/>
        <dbReference type="EC" id="2.1.1.63"/>
    </reaction>
</comment>
<keyword evidence="4 8" id="KW-0808">Transferase</keyword>
<name>A0ABT4TTM2_9ACTN</name>
<comment type="miscellaneous">
    <text evidence="8">This enzyme catalyzes only one turnover and therefore is not strictly catalytic. According to one definition, an enzyme is a biocatalyst that acts repeatedly and over many reaction cycles.</text>
</comment>
<comment type="caution">
    <text evidence="11">The sequence shown here is derived from an EMBL/GenBank/DDBJ whole genome shotgun (WGS) entry which is preliminary data.</text>
</comment>
<sequence>MSMSRTDTDTARAARVHAVFDSPVGPLTVVAQDGALVALYMGDQTHRSDLGVEDRVPFSDTERQLGEYFAGERTAFDLPLSPHGTPFQKSVWKELAAIPYGGTATYGEIAERIGRAPTSARAVGSANGANPIAIVVPCHRVVGANGSLTGYAWGTDRKRFLLDLEQGTK</sequence>
<dbReference type="InterPro" id="IPR008332">
    <property type="entry name" value="MethylG_MeTrfase_N"/>
</dbReference>
<evidence type="ECO:0000313" key="12">
    <source>
        <dbReference type="Proteomes" id="UP001165685"/>
    </source>
</evidence>
<proteinExistence type="inferred from homology"/>
<reference evidence="11" key="1">
    <citation type="submission" date="2023-01" db="EMBL/GenBank/DDBJ databases">
        <title>Draft genome sequence of Nocardiopsis sp. LSu2-4 isolated from halophytes.</title>
        <authorList>
            <person name="Duangmal K."/>
            <person name="Chantavorakit T."/>
        </authorList>
    </citation>
    <scope>NUCLEOTIDE SEQUENCE</scope>
    <source>
        <strain evidence="11">LSu2-4</strain>
    </source>
</reference>
<keyword evidence="5 8" id="KW-0227">DNA damage</keyword>
<comment type="subcellular location">
    <subcellularLocation>
        <location evidence="8">Cytoplasm</location>
    </subcellularLocation>
</comment>
<evidence type="ECO:0000256" key="3">
    <source>
        <dbReference type="ARBA" id="ARBA00022603"/>
    </source>
</evidence>
<feature type="domain" description="Methylated-DNA-[protein]-cysteine S-methyltransferase DNA binding" evidence="9">
    <location>
        <begin position="86"/>
        <end position="166"/>
    </location>
</feature>
<evidence type="ECO:0000256" key="4">
    <source>
        <dbReference type="ARBA" id="ARBA00022679"/>
    </source>
</evidence>
<evidence type="ECO:0000256" key="2">
    <source>
        <dbReference type="ARBA" id="ARBA00022490"/>
    </source>
</evidence>
<comment type="catalytic activity">
    <reaction evidence="7 8">
        <text>a 6-O-methyl-2'-deoxyguanosine in DNA + L-cysteinyl-[protein] = S-methyl-L-cysteinyl-[protein] + a 2'-deoxyguanosine in DNA</text>
        <dbReference type="Rhea" id="RHEA:24000"/>
        <dbReference type="Rhea" id="RHEA-COMP:10131"/>
        <dbReference type="Rhea" id="RHEA-COMP:10132"/>
        <dbReference type="Rhea" id="RHEA-COMP:11367"/>
        <dbReference type="Rhea" id="RHEA-COMP:11368"/>
        <dbReference type="ChEBI" id="CHEBI:29950"/>
        <dbReference type="ChEBI" id="CHEBI:82612"/>
        <dbReference type="ChEBI" id="CHEBI:85445"/>
        <dbReference type="ChEBI" id="CHEBI:85448"/>
        <dbReference type="EC" id="2.1.1.63"/>
    </reaction>
</comment>
<dbReference type="PROSITE" id="PS00374">
    <property type="entry name" value="MGMT"/>
    <property type="match status" value="1"/>
</dbReference>
<dbReference type="HAMAP" id="MF_00772">
    <property type="entry name" value="OGT"/>
    <property type="match status" value="1"/>
</dbReference>
<feature type="active site" description="Nucleophile; methyl group acceptor" evidence="8">
    <location>
        <position position="138"/>
    </location>
</feature>
<accession>A0ABT4TTM2</accession>
<protein>
    <recommendedName>
        <fullName evidence="8">Methylated-DNA--protein-cysteine methyltransferase</fullName>
        <ecNumber evidence="8">2.1.1.63</ecNumber>
    </recommendedName>
    <alternativeName>
        <fullName evidence="8">6-O-methylguanine-DNA methyltransferase</fullName>
        <shortName evidence="8">MGMT</shortName>
    </alternativeName>
    <alternativeName>
        <fullName evidence="8">O-6-methylguanine-DNA-alkyltransferase</fullName>
    </alternativeName>
</protein>
<keyword evidence="2 8" id="KW-0963">Cytoplasm</keyword>
<evidence type="ECO:0000256" key="5">
    <source>
        <dbReference type="ARBA" id="ARBA00022763"/>
    </source>
</evidence>
<dbReference type="Pfam" id="PF01035">
    <property type="entry name" value="DNA_binding_1"/>
    <property type="match status" value="1"/>
</dbReference>
<dbReference type="InterPro" id="IPR036217">
    <property type="entry name" value="MethylDNA_cys_MeTrfase_DNAb"/>
</dbReference>
<evidence type="ECO:0000256" key="6">
    <source>
        <dbReference type="ARBA" id="ARBA00023204"/>
    </source>
</evidence>